<keyword evidence="1" id="KW-0472">Membrane</keyword>
<evidence type="ECO:0000313" key="2">
    <source>
        <dbReference type="EMBL" id="QGQ94736.1"/>
    </source>
</evidence>
<dbReference type="OrthoDB" id="110250at2"/>
<accession>A0A6B8RH69</accession>
<dbReference type="RefSeq" id="WP_155699742.1">
    <property type="nucleotide sequence ID" value="NZ_CP034235.1"/>
</dbReference>
<sequence>MDTGSHLLMGATLAGLAFIDPAVAAHPQLAQTILFASLLGSHAPDLDAVARIKSYSSYIRNHRGITHSLPALFIWPALVSLIMGLIFGTLDQFAHLYFWSFVAVTLHVLLDLFNAYGVQCFRPLSKKWFHLDVLSIYEPFFFVIHLTGLALWIMTSLNPVPIFIAVYLLTFLYILVRSVHHSIVVKRVHLKMNQVGIYHVIPSLHWFRWQFVFESDSFFYTGKVDYKKVVVVDIYHKDRANPVIEATMGTDGVRAFLHFTQHIHVYFTKKTDGYEVNWRDMRFWHNHKLPFGVDVQLDENLNVVGQSMGWSKKTWEAPYV</sequence>
<feature type="transmembrane region" description="Helical" evidence="1">
    <location>
        <begin position="96"/>
        <end position="116"/>
    </location>
</feature>
<dbReference type="InterPro" id="IPR007404">
    <property type="entry name" value="YdjM-like"/>
</dbReference>
<reference evidence="3" key="1">
    <citation type="submission" date="2018-11" db="EMBL/GenBank/DDBJ databases">
        <title>Complete genome sequence of Paenibacillus sp. ML311-T8.</title>
        <authorList>
            <person name="Nam Y.-D."/>
            <person name="Kang J."/>
            <person name="Chung W.-H."/>
            <person name="Park Y.S."/>
        </authorList>
    </citation>
    <scope>NUCLEOTIDE SEQUENCE [LARGE SCALE GENOMIC DNA]</scope>
    <source>
        <strain evidence="3">ML311-T8</strain>
    </source>
</reference>
<proteinExistence type="predicted"/>
<organism evidence="2 3">
    <name type="scientific">Paenibacillus psychroresistens</name>
    <dbReference type="NCBI Taxonomy" id="1778678"/>
    <lineage>
        <taxon>Bacteria</taxon>
        <taxon>Bacillati</taxon>
        <taxon>Bacillota</taxon>
        <taxon>Bacilli</taxon>
        <taxon>Bacillales</taxon>
        <taxon>Paenibacillaceae</taxon>
        <taxon>Paenibacillus</taxon>
    </lineage>
</organism>
<dbReference type="Proteomes" id="UP000426246">
    <property type="component" value="Chromosome"/>
</dbReference>
<keyword evidence="2" id="KW-0378">Hydrolase</keyword>
<evidence type="ECO:0000256" key="1">
    <source>
        <dbReference type="SAM" id="Phobius"/>
    </source>
</evidence>
<feature type="transmembrane region" description="Helical" evidence="1">
    <location>
        <begin position="128"/>
        <end position="154"/>
    </location>
</feature>
<feature type="transmembrane region" description="Helical" evidence="1">
    <location>
        <begin position="71"/>
        <end position="90"/>
    </location>
</feature>
<dbReference type="EMBL" id="CP034235">
    <property type="protein sequence ID" value="QGQ94736.1"/>
    <property type="molecule type" value="Genomic_DNA"/>
</dbReference>
<protein>
    <submittedName>
        <fullName evidence="2">Metal-dependent hydrolase</fullName>
    </submittedName>
</protein>
<dbReference type="PANTHER" id="PTHR40031">
    <property type="entry name" value="HYPOTHETICAL MEMBRANE SPANNING PROTEIN"/>
    <property type="match status" value="1"/>
</dbReference>
<dbReference type="InterPro" id="IPR053170">
    <property type="entry name" value="Transcription_regulator"/>
</dbReference>
<dbReference type="KEGG" id="ppsc:EHS13_07495"/>
<keyword evidence="1" id="KW-1133">Transmembrane helix</keyword>
<keyword evidence="3" id="KW-1185">Reference proteome</keyword>
<dbReference type="AlphaFoldDB" id="A0A6B8RH69"/>
<evidence type="ECO:0000313" key="3">
    <source>
        <dbReference type="Proteomes" id="UP000426246"/>
    </source>
</evidence>
<dbReference type="PANTHER" id="PTHR40031:SF1">
    <property type="entry name" value="MEMBRANE-BOUND METAL-DEPENDENT HYDROLASE"/>
    <property type="match status" value="1"/>
</dbReference>
<dbReference type="GO" id="GO:0016787">
    <property type="term" value="F:hydrolase activity"/>
    <property type="evidence" value="ECO:0007669"/>
    <property type="project" value="UniProtKB-KW"/>
</dbReference>
<keyword evidence="1" id="KW-0812">Transmembrane</keyword>
<name>A0A6B8RH69_9BACL</name>
<dbReference type="Pfam" id="PF04307">
    <property type="entry name" value="YdjM"/>
    <property type="match status" value="1"/>
</dbReference>
<gene>
    <name evidence="2" type="ORF">EHS13_07495</name>
</gene>
<feature type="transmembrane region" description="Helical" evidence="1">
    <location>
        <begin position="160"/>
        <end position="176"/>
    </location>
</feature>